<sequence length="183" mass="20389">MSRIGNRVITVPSNVSVNQTKELLTVKGPLGQLDLKLKEGSKIKVNVENNEIRLTRGDELKQTKMLHGTYNALIKNALEGVTIGFKKELRLVGVGYRASLKGNVLNLQLGYSHPINLDIPKDLKVTVDKNTEITVSGIDKQKVGEFAIQIRKWRMPEPYKGKGVLYLNEQIIRKAGKTAEGKK</sequence>
<dbReference type="PIRSF" id="PIRSF002162">
    <property type="entry name" value="Ribosomal_L6"/>
    <property type="match status" value="1"/>
</dbReference>
<dbReference type="FunFam" id="3.90.930.12:FF:000001">
    <property type="entry name" value="50S ribosomal protein L6"/>
    <property type="match status" value="1"/>
</dbReference>
<dbReference type="GO" id="GO:0003735">
    <property type="term" value="F:structural constituent of ribosome"/>
    <property type="evidence" value="ECO:0007669"/>
    <property type="project" value="UniProtKB-UniRule"/>
</dbReference>
<evidence type="ECO:0000259" key="7">
    <source>
        <dbReference type="Pfam" id="PF00347"/>
    </source>
</evidence>
<dbReference type="PANTHER" id="PTHR11655:SF14">
    <property type="entry name" value="LARGE RIBOSOMAL SUBUNIT PROTEIN UL6M"/>
    <property type="match status" value="1"/>
</dbReference>
<proteinExistence type="inferred from homology"/>
<feature type="domain" description="Large ribosomal subunit protein uL6 alpha-beta" evidence="7">
    <location>
        <begin position="92"/>
        <end position="166"/>
    </location>
</feature>
<evidence type="ECO:0000313" key="9">
    <source>
        <dbReference type="Proteomes" id="UP000018735"/>
    </source>
</evidence>
<dbReference type="SUPFAM" id="SSF56053">
    <property type="entry name" value="Ribosomal protein L6"/>
    <property type="match status" value="2"/>
</dbReference>
<comment type="similarity">
    <text evidence="1 4 5">Belongs to the universal ribosomal protein uL6 family.</text>
</comment>
<keyword evidence="3 4" id="KW-0687">Ribonucleoprotein</keyword>
<dbReference type="eggNOG" id="COG0097">
    <property type="taxonomic scope" value="Bacteria"/>
</dbReference>
<dbReference type="RefSeq" id="WP_011883709.1">
    <property type="nucleotide sequence ID" value="NC_023030.2"/>
</dbReference>
<feature type="domain" description="Large ribosomal subunit protein uL6 alpha-beta" evidence="7">
    <location>
        <begin position="11"/>
        <end position="82"/>
    </location>
</feature>
<reference evidence="8 9" key="1">
    <citation type="journal article" date="2011" name="PLoS ONE">
        <title>Core proteome of the minimal cell: comparative proteomics of three mollicute species.</title>
        <authorList>
            <person name="Fisunov G.Y."/>
            <person name="Alexeev D.G."/>
            <person name="Bazaleev N.A."/>
            <person name="Ladygina V.G."/>
            <person name="Galyamina M.A."/>
            <person name="Kondratov I.G."/>
            <person name="Zhukova N.A."/>
            <person name="Serebryakova M.V."/>
            <person name="Demina I.A."/>
            <person name="Govorun V.M."/>
        </authorList>
    </citation>
    <scope>NUCLEOTIDE SEQUENCE [LARGE SCALE GENOMIC DNA]</scope>
    <source>
        <strain evidence="8 9">S6</strain>
    </source>
</reference>
<dbReference type="GO" id="GO:0019843">
    <property type="term" value="F:rRNA binding"/>
    <property type="evidence" value="ECO:0007669"/>
    <property type="project" value="UniProtKB-UniRule"/>
</dbReference>
<keyword evidence="4 6" id="KW-0699">rRNA-binding</keyword>
<evidence type="ECO:0000256" key="4">
    <source>
        <dbReference type="HAMAP-Rule" id="MF_01365"/>
    </source>
</evidence>
<keyword evidence="4 6" id="KW-0694">RNA-binding</keyword>
<protein>
    <recommendedName>
        <fullName evidence="4">Large ribosomal subunit protein uL6</fullName>
    </recommendedName>
</protein>
<dbReference type="AlphaFoldDB" id="A0A0F6CJW9"/>
<dbReference type="HAMAP" id="MF_01365_B">
    <property type="entry name" value="Ribosomal_uL6_B"/>
    <property type="match status" value="1"/>
</dbReference>
<name>A0A0F6CJW9_MYCGL</name>
<evidence type="ECO:0000256" key="5">
    <source>
        <dbReference type="RuleBase" id="RU003869"/>
    </source>
</evidence>
<evidence type="ECO:0000256" key="2">
    <source>
        <dbReference type="ARBA" id="ARBA00022980"/>
    </source>
</evidence>
<dbReference type="HOGENOM" id="CLU_065464_1_2_14"/>
<dbReference type="Proteomes" id="UP000018735">
    <property type="component" value="Chromosome"/>
</dbReference>
<dbReference type="InterPro" id="IPR002358">
    <property type="entry name" value="Ribosomal_uL6_CS"/>
</dbReference>
<accession>A0A0F6CJW9</accession>
<evidence type="ECO:0000256" key="1">
    <source>
        <dbReference type="ARBA" id="ARBA00009356"/>
    </source>
</evidence>
<dbReference type="InterPro" id="IPR020040">
    <property type="entry name" value="Ribosomal_uL6_a/b-dom"/>
</dbReference>
<dbReference type="InterPro" id="IPR019906">
    <property type="entry name" value="Ribosomal_uL6_bac-type"/>
</dbReference>
<gene>
    <name evidence="4 8" type="primary">rplF</name>
    <name evidence="8" type="ORF">GCW_00355</name>
</gene>
<dbReference type="EMBL" id="CP006916">
    <property type="protein sequence ID" value="AHB99391.1"/>
    <property type="molecule type" value="Genomic_DNA"/>
</dbReference>
<evidence type="ECO:0000256" key="3">
    <source>
        <dbReference type="ARBA" id="ARBA00023274"/>
    </source>
</evidence>
<dbReference type="GO" id="GO:0002181">
    <property type="term" value="P:cytoplasmic translation"/>
    <property type="evidence" value="ECO:0007669"/>
    <property type="project" value="TreeGrafter"/>
</dbReference>
<dbReference type="GO" id="GO:0022625">
    <property type="term" value="C:cytosolic large ribosomal subunit"/>
    <property type="evidence" value="ECO:0007669"/>
    <property type="project" value="UniProtKB-UniRule"/>
</dbReference>
<dbReference type="PROSITE" id="PS00525">
    <property type="entry name" value="RIBOSOMAL_L6_1"/>
    <property type="match status" value="1"/>
</dbReference>
<dbReference type="PRINTS" id="PR00059">
    <property type="entry name" value="RIBOSOMALL6"/>
</dbReference>
<evidence type="ECO:0000313" key="8">
    <source>
        <dbReference type="EMBL" id="AHB99391.1"/>
    </source>
</evidence>
<dbReference type="Gene3D" id="3.90.930.12">
    <property type="entry name" value="Ribosomal protein L6, alpha-beta domain"/>
    <property type="match status" value="2"/>
</dbReference>
<dbReference type="KEGG" id="mgz:GCW_00355"/>
<keyword evidence="2 4" id="KW-0689">Ribosomal protein</keyword>
<dbReference type="Pfam" id="PF00347">
    <property type="entry name" value="Ribosomal_L6"/>
    <property type="match status" value="2"/>
</dbReference>
<dbReference type="PANTHER" id="PTHR11655">
    <property type="entry name" value="60S/50S RIBOSOMAL PROTEIN L6/L9"/>
    <property type="match status" value="1"/>
</dbReference>
<comment type="function">
    <text evidence="4 6">This protein binds to the 23S rRNA, and is important in its secondary structure. It is located near the subunit interface in the base of the L7/L12 stalk, and near the tRNA binding site of the peptidyltransferase center.</text>
</comment>
<comment type="subunit">
    <text evidence="4">Part of the 50S ribosomal subunit.</text>
</comment>
<dbReference type="InterPro" id="IPR000702">
    <property type="entry name" value="Ribosomal_uL6-like"/>
</dbReference>
<dbReference type="NCBIfam" id="TIGR03654">
    <property type="entry name" value="L6_bact"/>
    <property type="match status" value="1"/>
</dbReference>
<evidence type="ECO:0000256" key="6">
    <source>
        <dbReference type="RuleBase" id="RU003870"/>
    </source>
</evidence>
<dbReference type="InterPro" id="IPR036789">
    <property type="entry name" value="Ribosomal_uL6-like_a/b-dom_sf"/>
</dbReference>
<organism evidence="8 9">
    <name type="scientific">Mycoplasmoides gallisepticum S6</name>
    <dbReference type="NCBI Taxonomy" id="1006581"/>
    <lineage>
        <taxon>Bacteria</taxon>
        <taxon>Bacillati</taxon>
        <taxon>Mycoplasmatota</taxon>
        <taxon>Mycoplasmoidales</taxon>
        <taxon>Mycoplasmoidaceae</taxon>
        <taxon>Mycoplasmoides</taxon>
    </lineage>
</organism>